<name>C3Z3V5_BRAFL</name>
<evidence type="ECO:0000313" key="1">
    <source>
        <dbReference type="EMBL" id="EEN52869.1"/>
    </source>
</evidence>
<evidence type="ECO:0008006" key="2">
    <source>
        <dbReference type="Google" id="ProtNLM"/>
    </source>
</evidence>
<reference evidence="1" key="1">
    <citation type="journal article" date="2008" name="Nature">
        <title>The amphioxus genome and the evolution of the chordate karyotype.</title>
        <authorList>
            <consortium name="US DOE Joint Genome Institute (JGI-PGF)"/>
            <person name="Putnam N.H."/>
            <person name="Butts T."/>
            <person name="Ferrier D.E.K."/>
            <person name="Furlong R.F."/>
            <person name="Hellsten U."/>
            <person name="Kawashima T."/>
            <person name="Robinson-Rechavi M."/>
            <person name="Shoguchi E."/>
            <person name="Terry A."/>
            <person name="Yu J.-K."/>
            <person name="Benito-Gutierrez E.L."/>
            <person name="Dubchak I."/>
            <person name="Garcia-Fernandez J."/>
            <person name="Gibson-Brown J.J."/>
            <person name="Grigoriev I.V."/>
            <person name="Horton A.C."/>
            <person name="de Jong P.J."/>
            <person name="Jurka J."/>
            <person name="Kapitonov V.V."/>
            <person name="Kohara Y."/>
            <person name="Kuroki Y."/>
            <person name="Lindquist E."/>
            <person name="Lucas S."/>
            <person name="Osoegawa K."/>
            <person name="Pennacchio L.A."/>
            <person name="Salamov A.A."/>
            <person name="Satou Y."/>
            <person name="Sauka-Spengler T."/>
            <person name="Schmutz J."/>
            <person name="Shin-I T."/>
            <person name="Toyoda A."/>
            <person name="Bronner-Fraser M."/>
            <person name="Fujiyama A."/>
            <person name="Holland L.Z."/>
            <person name="Holland P.W.H."/>
            <person name="Satoh N."/>
            <person name="Rokhsar D.S."/>
        </authorList>
    </citation>
    <scope>NUCLEOTIDE SEQUENCE [LARGE SCALE GENOMIC DNA]</scope>
    <source>
        <strain evidence="1">S238N-H82</strain>
        <tissue evidence="1">Testes</tissue>
    </source>
</reference>
<dbReference type="EMBL" id="GG666577">
    <property type="protein sequence ID" value="EEN52869.1"/>
    <property type="molecule type" value="Genomic_DNA"/>
</dbReference>
<accession>C3Z3V5</accession>
<gene>
    <name evidence="1" type="ORF">BRAFLDRAFT_99757</name>
</gene>
<organism>
    <name type="scientific">Branchiostoma floridae</name>
    <name type="common">Florida lancelet</name>
    <name type="synonym">Amphioxus</name>
    <dbReference type="NCBI Taxonomy" id="7739"/>
    <lineage>
        <taxon>Eukaryota</taxon>
        <taxon>Metazoa</taxon>
        <taxon>Chordata</taxon>
        <taxon>Cephalochordata</taxon>
        <taxon>Leptocardii</taxon>
        <taxon>Amphioxiformes</taxon>
        <taxon>Branchiostomatidae</taxon>
        <taxon>Branchiostoma</taxon>
    </lineage>
</organism>
<dbReference type="AlphaFoldDB" id="C3Z3V5"/>
<feature type="non-terminal residue" evidence="1">
    <location>
        <position position="1"/>
    </location>
</feature>
<sequence length="171" mass="18726">YQLMLTCWHELPEDRPSFTDIRNFLEDLMEKDTPYLDLRVDQSKDYYKAVDSDGDNSVEVAESCPSSLVAPSSNGLISIGQSSTLPSSLWSAGQGLTMAHGPEGEVTRTLPRGGGLGPAMFPGCAHDAPAMFTRRKLPLVKPCDMTNPCSVRTRIVLDVKGHFPLPWSLTD</sequence>
<dbReference type="InParanoid" id="C3Z3V5"/>
<protein>
    <recommendedName>
        <fullName evidence="2">Serine-threonine/tyrosine-protein kinase catalytic domain-containing protein</fullName>
    </recommendedName>
</protein>
<proteinExistence type="predicted"/>